<keyword evidence="2 4" id="KW-0863">Zinc-finger</keyword>
<dbReference type="PROSITE" id="PS50865">
    <property type="entry name" value="ZF_MYND_2"/>
    <property type="match status" value="1"/>
</dbReference>
<dbReference type="Pfam" id="PF01753">
    <property type="entry name" value="zf-MYND"/>
    <property type="match status" value="1"/>
</dbReference>
<dbReference type="Gene3D" id="6.10.140.2220">
    <property type="match status" value="1"/>
</dbReference>
<evidence type="ECO:0000256" key="3">
    <source>
        <dbReference type="ARBA" id="ARBA00022833"/>
    </source>
</evidence>
<protein>
    <recommendedName>
        <fullName evidence="5">MYND-type domain-containing protein</fullName>
    </recommendedName>
</protein>
<dbReference type="Proteomes" id="UP001369815">
    <property type="component" value="Unassembled WGS sequence"/>
</dbReference>
<evidence type="ECO:0000259" key="5">
    <source>
        <dbReference type="PROSITE" id="PS50865"/>
    </source>
</evidence>
<dbReference type="SUPFAM" id="SSF144232">
    <property type="entry name" value="HIT/MYND zinc finger-like"/>
    <property type="match status" value="1"/>
</dbReference>
<proteinExistence type="predicted"/>
<evidence type="ECO:0000256" key="1">
    <source>
        <dbReference type="ARBA" id="ARBA00022723"/>
    </source>
</evidence>
<keyword evidence="7" id="KW-1185">Reference proteome</keyword>
<evidence type="ECO:0000256" key="2">
    <source>
        <dbReference type="ARBA" id="ARBA00022771"/>
    </source>
</evidence>
<feature type="domain" description="MYND-type" evidence="5">
    <location>
        <begin position="3"/>
        <end position="50"/>
    </location>
</feature>
<accession>A0AAX6MLY5</accession>
<keyword evidence="3" id="KW-0862">Zinc</keyword>
<dbReference type="InterPro" id="IPR002893">
    <property type="entry name" value="Znf_MYND"/>
</dbReference>
<dbReference type="GO" id="GO:0008270">
    <property type="term" value="F:zinc ion binding"/>
    <property type="evidence" value="ECO:0007669"/>
    <property type="project" value="UniProtKB-KW"/>
</dbReference>
<name>A0AAX6MLY5_9PEZI</name>
<evidence type="ECO:0000313" key="7">
    <source>
        <dbReference type="Proteomes" id="UP001369815"/>
    </source>
</evidence>
<dbReference type="EMBL" id="JBANMG010000005">
    <property type="protein sequence ID" value="KAK6953417.1"/>
    <property type="molecule type" value="Genomic_DNA"/>
</dbReference>
<dbReference type="AlphaFoldDB" id="A0AAX6MLY5"/>
<sequence length="326" mass="36889">MSCSNCGKLAKSRCSGCVNAPEYQAGDAPTVAYCDPKCQRQHWPTHKTQCQILKKRLTLLRIATLLKTAFFSYREYVFDLPLAGVEHKEGVLHLHLNPKKIPFRPWYAPFQSNLIIIPEHKEAVLAVSQCTTAQCLLGPLARYLLEGLASMLKAVEVNIRPIVPWKIVWQCDSEEELPDISCATATHSILLVWLGSEGWVIDITGCQFGFRDVLVPLDSYFKKMVQSLVRGPCVYTEHETSDLDVFDNGLSLNDTDSKHLRAAHERTSRLHFAKIVQKFFDYYKSPCSPDKFLGGTTKEFQAKLALFESNLKVHMADLSDFAFEKE</sequence>
<comment type="caution">
    <text evidence="6">The sequence shown here is derived from an EMBL/GenBank/DDBJ whole genome shotgun (WGS) entry which is preliminary data.</text>
</comment>
<evidence type="ECO:0000256" key="4">
    <source>
        <dbReference type="PROSITE-ProRule" id="PRU00134"/>
    </source>
</evidence>
<gene>
    <name evidence="6" type="ORF">Daesc_005721</name>
</gene>
<evidence type="ECO:0000313" key="6">
    <source>
        <dbReference type="EMBL" id="KAK6953417.1"/>
    </source>
</evidence>
<organism evidence="6 7">
    <name type="scientific">Daldinia eschscholtzii</name>
    <dbReference type="NCBI Taxonomy" id="292717"/>
    <lineage>
        <taxon>Eukaryota</taxon>
        <taxon>Fungi</taxon>
        <taxon>Dikarya</taxon>
        <taxon>Ascomycota</taxon>
        <taxon>Pezizomycotina</taxon>
        <taxon>Sordariomycetes</taxon>
        <taxon>Xylariomycetidae</taxon>
        <taxon>Xylariales</taxon>
        <taxon>Hypoxylaceae</taxon>
        <taxon>Daldinia</taxon>
    </lineage>
</organism>
<keyword evidence="1" id="KW-0479">Metal-binding</keyword>
<reference evidence="6 7" key="1">
    <citation type="journal article" date="2024" name="Front Chem Biol">
        <title>Unveiling the potential of Daldinia eschscholtzii MFLUCC 19-0629 through bioactivity and bioinformatics studies for enhanced sustainable agriculture production.</title>
        <authorList>
            <person name="Brooks S."/>
            <person name="Weaver J.A."/>
            <person name="Klomchit A."/>
            <person name="Alharthi S.A."/>
            <person name="Onlamun T."/>
            <person name="Nurani R."/>
            <person name="Vong T.K."/>
            <person name="Alberti F."/>
            <person name="Greco C."/>
        </authorList>
    </citation>
    <scope>NUCLEOTIDE SEQUENCE [LARGE SCALE GENOMIC DNA]</scope>
    <source>
        <strain evidence="6">MFLUCC 19-0629</strain>
    </source>
</reference>